<protein>
    <submittedName>
        <fullName evidence="2">Uncharacterized protein</fullName>
    </submittedName>
</protein>
<reference evidence="2 3" key="1">
    <citation type="submission" date="2017-02" db="EMBL/GenBank/DDBJ databases">
        <title>Complete genome sequences of Mycobacterium kansasii strains isolated from rhesus macaques.</title>
        <authorList>
            <person name="Panda A."/>
            <person name="Nagaraj S."/>
            <person name="Zhao X."/>
            <person name="Tettelin H."/>
            <person name="Detolla L.J."/>
        </authorList>
    </citation>
    <scope>NUCLEOTIDE SEQUENCE [LARGE SCALE GENOMIC DNA]</scope>
    <source>
        <strain evidence="2 3">11-3469</strain>
    </source>
</reference>
<name>A0A1V3WT59_MYCKA</name>
<dbReference type="EMBL" id="MVBN01000007">
    <property type="protein sequence ID" value="OOK69938.1"/>
    <property type="molecule type" value="Genomic_DNA"/>
</dbReference>
<organism evidence="2 3">
    <name type="scientific">Mycobacterium kansasii</name>
    <dbReference type="NCBI Taxonomy" id="1768"/>
    <lineage>
        <taxon>Bacteria</taxon>
        <taxon>Bacillati</taxon>
        <taxon>Actinomycetota</taxon>
        <taxon>Actinomycetes</taxon>
        <taxon>Mycobacteriales</taxon>
        <taxon>Mycobacteriaceae</taxon>
        <taxon>Mycobacterium</taxon>
    </lineage>
</organism>
<comment type="caution">
    <text evidence="2">The sequence shown here is derived from an EMBL/GenBank/DDBJ whole genome shotgun (WGS) entry which is preliminary data.</text>
</comment>
<accession>A0A1V3WT59</accession>
<dbReference type="Proteomes" id="UP000188532">
    <property type="component" value="Unassembled WGS sequence"/>
</dbReference>
<evidence type="ECO:0000313" key="2">
    <source>
        <dbReference type="EMBL" id="OOK69938.1"/>
    </source>
</evidence>
<proteinExistence type="predicted"/>
<dbReference type="AlphaFoldDB" id="A0A1V3WT59"/>
<gene>
    <name evidence="2" type="ORF">BZL29_6133</name>
</gene>
<sequence>MCRHGGPRRIFPPYKHPQSRHRALDTAEWQPNLRAEN</sequence>
<evidence type="ECO:0000313" key="3">
    <source>
        <dbReference type="Proteomes" id="UP000188532"/>
    </source>
</evidence>
<evidence type="ECO:0000256" key="1">
    <source>
        <dbReference type="SAM" id="MobiDB-lite"/>
    </source>
</evidence>
<feature type="region of interest" description="Disordered" evidence="1">
    <location>
        <begin position="1"/>
        <end position="37"/>
    </location>
</feature>